<dbReference type="PROSITE" id="PS51125">
    <property type="entry name" value="NHL"/>
    <property type="match status" value="1"/>
</dbReference>
<dbReference type="InterPro" id="IPR011042">
    <property type="entry name" value="6-blade_b-propeller_TolB-like"/>
</dbReference>
<name>A0A8B6C4Y8_MYTGA</name>
<evidence type="ECO:0000256" key="1">
    <source>
        <dbReference type="ARBA" id="ARBA00022737"/>
    </source>
</evidence>
<evidence type="ECO:0000256" key="2">
    <source>
        <dbReference type="PROSITE-ProRule" id="PRU00504"/>
    </source>
</evidence>
<comment type="caution">
    <text evidence="3">The sequence shown here is derived from an EMBL/GenBank/DDBJ whole genome shotgun (WGS) entry which is preliminary data.</text>
</comment>
<sequence>MKVAGDQELDVYIWRQEVRVQIIFQTEADVERTIDILNSLKDKINEGLSGIEFIMAQKGCIALNIALGIDLLETDERLQSVLALFMEKILEHMMTSIAESSDMVILLIEEYQIWNISKTNAEPVYLNFDLDADLFETDDKMETELKHISEIFCKHFNGSGTNSNITASLLPISLDLTAIYFCSLNGKLMWKFENEKYKSLRHVTLDDDGNVYVTDRDTNTVVCVSKDAQHYREILTESDGLNRPFCIHFNKRENVLLVNNFNEEKVFLFDVKRNVTVPN</sequence>
<evidence type="ECO:0000313" key="4">
    <source>
        <dbReference type="Proteomes" id="UP000596742"/>
    </source>
</evidence>
<dbReference type="Proteomes" id="UP000596742">
    <property type="component" value="Unassembled WGS sequence"/>
</dbReference>
<gene>
    <name evidence="3" type="ORF">MGAL_10B049888</name>
</gene>
<evidence type="ECO:0000313" key="3">
    <source>
        <dbReference type="EMBL" id="VDH99933.1"/>
    </source>
</evidence>
<dbReference type="EMBL" id="UYJE01001189">
    <property type="protein sequence ID" value="VDH99933.1"/>
    <property type="molecule type" value="Genomic_DNA"/>
</dbReference>
<feature type="repeat" description="NHL" evidence="2">
    <location>
        <begin position="203"/>
        <end position="227"/>
    </location>
</feature>
<protein>
    <submittedName>
        <fullName evidence="3">Uncharacterized protein</fullName>
    </submittedName>
</protein>
<reference evidence="3" key="1">
    <citation type="submission" date="2018-11" db="EMBL/GenBank/DDBJ databases">
        <authorList>
            <person name="Alioto T."/>
            <person name="Alioto T."/>
        </authorList>
    </citation>
    <scope>NUCLEOTIDE SEQUENCE</scope>
</reference>
<accession>A0A8B6C4Y8</accession>
<dbReference type="Gene3D" id="2.120.10.30">
    <property type="entry name" value="TolB, C-terminal domain"/>
    <property type="match status" value="1"/>
</dbReference>
<dbReference type="AlphaFoldDB" id="A0A8B6C4Y8"/>
<proteinExistence type="predicted"/>
<keyword evidence="4" id="KW-1185">Reference proteome</keyword>
<dbReference type="OrthoDB" id="10469854at2759"/>
<keyword evidence="1" id="KW-0677">Repeat</keyword>
<dbReference type="InterPro" id="IPR001258">
    <property type="entry name" value="NHL_repeat"/>
</dbReference>
<organism evidence="3 4">
    <name type="scientific">Mytilus galloprovincialis</name>
    <name type="common">Mediterranean mussel</name>
    <dbReference type="NCBI Taxonomy" id="29158"/>
    <lineage>
        <taxon>Eukaryota</taxon>
        <taxon>Metazoa</taxon>
        <taxon>Spiralia</taxon>
        <taxon>Lophotrochozoa</taxon>
        <taxon>Mollusca</taxon>
        <taxon>Bivalvia</taxon>
        <taxon>Autobranchia</taxon>
        <taxon>Pteriomorphia</taxon>
        <taxon>Mytilida</taxon>
        <taxon>Mytiloidea</taxon>
        <taxon>Mytilidae</taxon>
        <taxon>Mytilinae</taxon>
        <taxon>Mytilus</taxon>
    </lineage>
</organism>
<dbReference type="SUPFAM" id="SSF63829">
    <property type="entry name" value="Calcium-dependent phosphotriesterase"/>
    <property type="match status" value="1"/>
</dbReference>